<keyword evidence="6" id="KW-0227">DNA damage</keyword>
<dbReference type="NCBIfam" id="TIGR01389">
    <property type="entry name" value="recQ"/>
    <property type="match status" value="1"/>
</dbReference>
<dbReference type="SMART" id="SM00490">
    <property type="entry name" value="HELICc"/>
    <property type="match status" value="1"/>
</dbReference>
<dbReference type="InterPro" id="IPR001650">
    <property type="entry name" value="Helicase_C-like"/>
</dbReference>
<feature type="domain" description="Helicase C-terminal" evidence="19">
    <location>
        <begin position="214"/>
        <end position="364"/>
    </location>
</feature>
<evidence type="ECO:0000256" key="2">
    <source>
        <dbReference type="ARBA" id="ARBA00001947"/>
    </source>
</evidence>
<evidence type="ECO:0000256" key="9">
    <source>
        <dbReference type="ARBA" id="ARBA00022833"/>
    </source>
</evidence>
<dbReference type="InterPro" id="IPR011545">
    <property type="entry name" value="DEAD/DEAH_box_helicase_dom"/>
</dbReference>
<dbReference type="PROSITE" id="PS50967">
    <property type="entry name" value="HRDC"/>
    <property type="match status" value="1"/>
</dbReference>
<feature type="domain" description="Helicase ATP-binding" evidence="18">
    <location>
        <begin position="24"/>
        <end position="190"/>
    </location>
</feature>
<dbReference type="EC" id="5.6.2.4" evidence="16"/>
<dbReference type="PANTHER" id="PTHR13710:SF105">
    <property type="entry name" value="ATP-DEPENDENT DNA HELICASE Q1"/>
    <property type="match status" value="1"/>
</dbReference>
<keyword evidence="9" id="KW-0862">Zinc</keyword>
<dbReference type="InterPro" id="IPR036388">
    <property type="entry name" value="WH-like_DNA-bd_sf"/>
</dbReference>
<evidence type="ECO:0000256" key="11">
    <source>
        <dbReference type="ARBA" id="ARBA00023125"/>
    </source>
</evidence>
<keyword evidence="10" id="KW-0067">ATP-binding</keyword>
<evidence type="ECO:0000256" key="16">
    <source>
        <dbReference type="NCBIfam" id="TIGR01389"/>
    </source>
</evidence>
<evidence type="ECO:0000256" key="4">
    <source>
        <dbReference type="ARBA" id="ARBA00022723"/>
    </source>
</evidence>
<dbReference type="Pfam" id="PF00270">
    <property type="entry name" value="DEAD"/>
    <property type="match status" value="1"/>
</dbReference>
<dbReference type="InterPro" id="IPR014001">
    <property type="entry name" value="Helicase_ATP-bd"/>
</dbReference>
<evidence type="ECO:0000259" key="17">
    <source>
        <dbReference type="PROSITE" id="PS50967"/>
    </source>
</evidence>
<dbReference type="Pfam" id="PF14493">
    <property type="entry name" value="HTH_40"/>
    <property type="match status" value="1"/>
</dbReference>
<dbReference type="Pfam" id="PF00570">
    <property type="entry name" value="HRDC"/>
    <property type="match status" value="1"/>
</dbReference>
<name>A0ABS0AB57_9FLAO</name>
<gene>
    <name evidence="20" type="primary">recQ</name>
    <name evidence="20" type="ORF">FNJ87_16185</name>
</gene>
<evidence type="ECO:0000256" key="5">
    <source>
        <dbReference type="ARBA" id="ARBA00022741"/>
    </source>
</evidence>
<keyword evidence="14" id="KW-0413">Isomerase</keyword>
<evidence type="ECO:0000256" key="1">
    <source>
        <dbReference type="ARBA" id="ARBA00001946"/>
    </source>
</evidence>
<evidence type="ECO:0000256" key="7">
    <source>
        <dbReference type="ARBA" id="ARBA00022801"/>
    </source>
</evidence>
<comment type="catalytic activity">
    <reaction evidence="15">
        <text>Couples ATP hydrolysis with the unwinding of duplex DNA by translocating in the 3'-5' direction.</text>
        <dbReference type="EC" id="5.6.2.4"/>
    </reaction>
</comment>
<dbReference type="Pfam" id="PF00271">
    <property type="entry name" value="Helicase_C"/>
    <property type="match status" value="1"/>
</dbReference>
<dbReference type="InterPro" id="IPR004589">
    <property type="entry name" value="DNA_helicase_ATP-dep_RecQ"/>
</dbReference>
<dbReference type="Pfam" id="PF09382">
    <property type="entry name" value="RQC"/>
    <property type="match status" value="1"/>
</dbReference>
<evidence type="ECO:0000256" key="14">
    <source>
        <dbReference type="ARBA" id="ARBA00023235"/>
    </source>
</evidence>
<dbReference type="SMART" id="SM00956">
    <property type="entry name" value="RQC"/>
    <property type="match status" value="1"/>
</dbReference>
<dbReference type="InterPro" id="IPR044876">
    <property type="entry name" value="HRDC_dom_sf"/>
</dbReference>
<dbReference type="SUPFAM" id="SSF47819">
    <property type="entry name" value="HRDC-like"/>
    <property type="match status" value="1"/>
</dbReference>
<evidence type="ECO:0000256" key="15">
    <source>
        <dbReference type="ARBA" id="ARBA00034617"/>
    </source>
</evidence>
<dbReference type="Gene3D" id="3.40.50.300">
    <property type="entry name" value="P-loop containing nucleotide triphosphate hydrolases"/>
    <property type="match status" value="2"/>
</dbReference>
<keyword evidence="4" id="KW-0479">Metal-binding</keyword>
<dbReference type="CDD" id="cd17920">
    <property type="entry name" value="DEXHc_RecQ"/>
    <property type="match status" value="1"/>
</dbReference>
<dbReference type="PANTHER" id="PTHR13710">
    <property type="entry name" value="DNA HELICASE RECQ FAMILY MEMBER"/>
    <property type="match status" value="1"/>
</dbReference>
<sequence>MNKHDLLKKHFGYDSFRPLQEQIIDDVLAHKDLMVVMPTGGGKSMCFQLPSLMLEGVTLVVSPLIALMKDQVDSLRANGITAGYFNSSQVGTEQQEMLQLLKENRLKLLYVAPESIQLLLHHLKPTDISLIAIDEAHCISTWGHDFRPAYTQLAYLKKSFPEAGLIALTATADRATRADIKKQLAISHAQEYVASFDRPNLTLEVRPGNDRLAQVRRFLKKYQDESGIIYCLSRKSCEKLSDKLSSLGFSVAAYHAGLEHRFRESVQEQFIKDEIKIVCATIAFGMGIDKSNVRFVIHYNMPKNIEGYYQEIGRAGRDGIDAHALLFHSYADVIQLRNFASDSGNSEVQIAKLERMKQFADALTCRRRMLLSYFNEYLENDCGNCDVCLNKPDFFDATLIAQKALSAVYRMNENASLNLLIDVLRGAQNATVLDSGFQAIKTYGAGRDISWNNWQQYIIQMINQGLLEIAFHEFNHLKLTPQAKAVLFEKQPVKLAVIPKPEELAARNTRAVQEDLPSEINKDLYAGLRKLRMQIASQENLAPYMVFSDATLKDIASRIPLTIDEFEDITGVGKHKLDTYGEIFLNLTQGFEMMREGDFIYRVVKTKPKKKKKNGPKKDTVMESVQLYWAGKTLEEISEIRALKTDTILTHLGKRYVSHKDVDLNAHLSSEEVKEIEPLYATYEKEKALKPLFEHFNGKYSYGKLRLAMYLIEATVTIK</sequence>
<dbReference type="GO" id="GO:0003678">
    <property type="term" value="F:DNA helicase activity"/>
    <property type="evidence" value="ECO:0007669"/>
    <property type="project" value="UniProtKB-EC"/>
</dbReference>
<dbReference type="InterPro" id="IPR036390">
    <property type="entry name" value="WH_DNA-bd_sf"/>
</dbReference>
<dbReference type="InterPro" id="IPR027417">
    <property type="entry name" value="P-loop_NTPase"/>
</dbReference>
<evidence type="ECO:0000256" key="13">
    <source>
        <dbReference type="ARBA" id="ARBA00023204"/>
    </source>
</evidence>
<dbReference type="NCBIfam" id="TIGR00614">
    <property type="entry name" value="recQ_fam"/>
    <property type="match status" value="1"/>
</dbReference>
<dbReference type="InterPro" id="IPR032284">
    <property type="entry name" value="RecQ_Zn-bd"/>
</dbReference>
<evidence type="ECO:0000256" key="3">
    <source>
        <dbReference type="ARBA" id="ARBA00005446"/>
    </source>
</evidence>
<evidence type="ECO:0000256" key="10">
    <source>
        <dbReference type="ARBA" id="ARBA00022840"/>
    </source>
</evidence>
<dbReference type="InterPro" id="IPR029491">
    <property type="entry name" value="Helicase_HTH"/>
</dbReference>
<dbReference type="Gene3D" id="1.10.10.10">
    <property type="entry name" value="Winged helix-like DNA-binding domain superfamily/Winged helix DNA-binding domain"/>
    <property type="match status" value="1"/>
</dbReference>
<comment type="cofactor">
    <cofactor evidence="1">
        <name>Mg(2+)</name>
        <dbReference type="ChEBI" id="CHEBI:18420"/>
    </cofactor>
</comment>
<dbReference type="InterPro" id="IPR002121">
    <property type="entry name" value="HRDC_dom"/>
</dbReference>
<keyword evidence="12" id="KW-0233">DNA recombination</keyword>
<dbReference type="Pfam" id="PF16124">
    <property type="entry name" value="RecQ_Zn_bind"/>
    <property type="match status" value="1"/>
</dbReference>
<dbReference type="SMART" id="SM00341">
    <property type="entry name" value="HRDC"/>
    <property type="match status" value="1"/>
</dbReference>
<protein>
    <recommendedName>
        <fullName evidence="16">DNA helicase RecQ</fullName>
        <ecNumber evidence="16">5.6.2.4</ecNumber>
    </recommendedName>
</protein>
<accession>A0ABS0AB57</accession>
<dbReference type="PROSITE" id="PS51194">
    <property type="entry name" value="HELICASE_CTER"/>
    <property type="match status" value="1"/>
</dbReference>
<dbReference type="InterPro" id="IPR006293">
    <property type="entry name" value="DNA_helicase_ATP-dep_RecQ_bac"/>
</dbReference>
<keyword evidence="7 20" id="KW-0378">Hydrolase</keyword>
<dbReference type="SUPFAM" id="SSF46785">
    <property type="entry name" value="Winged helix' DNA-binding domain"/>
    <property type="match status" value="1"/>
</dbReference>
<keyword evidence="5" id="KW-0547">Nucleotide-binding</keyword>
<dbReference type="GO" id="GO:0016787">
    <property type="term" value="F:hydrolase activity"/>
    <property type="evidence" value="ECO:0007669"/>
    <property type="project" value="UniProtKB-KW"/>
</dbReference>
<dbReference type="Proteomes" id="UP001194729">
    <property type="component" value="Unassembled WGS sequence"/>
</dbReference>
<evidence type="ECO:0000256" key="6">
    <source>
        <dbReference type="ARBA" id="ARBA00022763"/>
    </source>
</evidence>
<evidence type="ECO:0000256" key="12">
    <source>
        <dbReference type="ARBA" id="ARBA00023172"/>
    </source>
</evidence>
<dbReference type="Gene3D" id="1.10.150.80">
    <property type="entry name" value="HRDC domain"/>
    <property type="match status" value="1"/>
</dbReference>
<keyword evidence="13" id="KW-0234">DNA repair</keyword>
<dbReference type="PROSITE" id="PS51192">
    <property type="entry name" value="HELICASE_ATP_BIND_1"/>
    <property type="match status" value="1"/>
</dbReference>
<comment type="cofactor">
    <cofactor evidence="2">
        <name>Zn(2+)</name>
        <dbReference type="ChEBI" id="CHEBI:29105"/>
    </cofactor>
</comment>
<feature type="domain" description="HRDC" evidence="17">
    <location>
        <begin position="518"/>
        <end position="598"/>
    </location>
</feature>
<keyword evidence="8 20" id="KW-0347">Helicase</keyword>
<dbReference type="CDD" id="cd18794">
    <property type="entry name" value="SF2_C_RecQ"/>
    <property type="match status" value="1"/>
</dbReference>
<dbReference type="InterPro" id="IPR010997">
    <property type="entry name" value="HRDC-like_sf"/>
</dbReference>
<evidence type="ECO:0000259" key="18">
    <source>
        <dbReference type="PROSITE" id="PS51192"/>
    </source>
</evidence>
<dbReference type="SMART" id="SM00487">
    <property type="entry name" value="DEXDc"/>
    <property type="match status" value="1"/>
</dbReference>
<evidence type="ECO:0000259" key="19">
    <source>
        <dbReference type="PROSITE" id="PS51194"/>
    </source>
</evidence>
<proteinExistence type="inferred from homology"/>
<dbReference type="SUPFAM" id="SSF52540">
    <property type="entry name" value="P-loop containing nucleoside triphosphate hydrolases"/>
    <property type="match status" value="1"/>
</dbReference>
<organism evidence="20 21">
    <name type="scientific">Nonlabens mediterrranea</name>
    <dbReference type="NCBI Taxonomy" id="1419947"/>
    <lineage>
        <taxon>Bacteria</taxon>
        <taxon>Pseudomonadati</taxon>
        <taxon>Bacteroidota</taxon>
        <taxon>Flavobacteriia</taxon>
        <taxon>Flavobacteriales</taxon>
        <taxon>Flavobacteriaceae</taxon>
        <taxon>Nonlabens</taxon>
    </lineage>
</organism>
<dbReference type="InterPro" id="IPR018982">
    <property type="entry name" value="RQC_domain"/>
</dbReference>
<comment type="caution">
    <text evidence="20">The sequence shown here is derived from an EMBL/GenBank/DDBJ whole genome shotgun (WGS) entry which is preliminary data.</text>
</comment>
<evidence type="ECO:0000313" key="21">
    <source>
        <dbReference type="Proteomes" id="UP001194729"/>
    </source>
</evidence>
<evidence type="ECO:0000313" key="20">
    <source>
        <dbReference type="EMBL" id="MBF4985797.1"/>
    </source>
</evidence>
<comment type="similarity">
    <text evidence="3">Belongs to the helicase family. RecQ subfamily.</text>
</comment>
<reference evidence="20 21" key="1">
    <citation type="submission" date="2020-11" db="EMBL/GenBank/DDBJ databases">
        <title>P. mediterranea TC4 genome.</title>
        <authorList>
            <person name="Molmeret M."/>
        </authorList>
    </citation>
    <scope>NUCLEOTIDE SEQUENCE [LARGE SCALE GENOMIC DNA]</scope>
    <source>
        <strain evidence="20 21">TC4</strain>
    </source>
</reference>
<dbReference type="EMBL" id="JADKYU010000851">
    <property type="protein sequence ID" value="MBF4985797.1"/>
    <property type="molecule type" value="Genomic_DNA"/>
</dbReference>
<keyword evidence="21" id="KW-1185">Reference proteome</keyword>
<evidence type="ECO:0000256" key="8">
    <source>
        <dbReference type="ARBA" id="ARBA00022806"/>
    </source>
</evidence>
<keyword evidence="11" id="KW-0238">DNA-binding</keyword>
<dbReference type="Gene3D" id="1.10.10.1390">
    <property type="entry name" value="ATP-dependent DNA helicase RecQ"/>
    <property type="match status" value="1"/>
</dbReference>